<proteinExistence type="predicted"/>
<reference evidence="1 2" key="1">
    <citation type="submission" date="2018-08" db="EMBL/GenBank/DDBJ databases">
        <title>Genomic investigation of the strawberry pathogen Phytophthora fragariae indicates pathogenicity is determined by transcriptional variation in three key races.</title>
        <authorList>
            <person name="Adams T.M."/>
            <person name="Armitage A.D."/>
            <person name="Sobczyk M.K."/>
            <person name="Bates H.J."/>
            <person name="Dunwell J.M."/>
            <person name="Nellist C.F."/>
            <person name="Harrison R.J."/>
        </authorList>
    </citation>
    <scope>NUCLEOTIDE SEQUENCE [LARGE SCALE GENOMIC DNA]</scope>
    <source>
        <strain evidence="1 2">SCRP333</strain>
    </source>
</reference>
<keyword evidence="2" id="KW-1185">Reference proteome</keyword>
<dbReference type="EMBL" id="QXFT01000090">
    <property type="protein sequence ID" value="KAE9355570.1"/>
    <property type="molecule type" value="Genomic_DNA"/>
</dbReference>
<dbReference type="Proteomes" id="UP000434957">
    <property type="component" value="Unassembled WGS sequence"/>
</dbReference>
<evidence type="ECO:0000313" key="2">
    <source>
        <dbReference type="Proteomes" id="UP000434957"/>
    </source>
</evidence>
<sequence>MHKIEEEEADATTFLSTVLRQRKLEEDQMMQDWFTASALENPLISGIDQVTKAYSSEEGNSTGSSVSQAMLQSALVEDLVALSPNKRKNEVFPPDFPPKVIRQAMAKGFSLDDIVAVM</sequence>
<comment type="caution">
    <text evidence="1">The sequence shown here is derived from an EMBL/GenBank/DDBJ whole genome shotgun (WGS) entry which is preliminary data.</text>
</comment>
<accession>A0A6A4FXF3</accession>
<gene>
    <name evidence="1" type="ORF">PR003_g2771</name>
</gene>
<evidence type="ECO:0000313" key="1">
    <source>
        <dbReference type="EMBL" id="KAE9355570.1"/>
    </source>
</evidence>
<dbReference type="AlphaFoldDB" id="A0A6A4FXF3"/>
<organism evidence="1 2">
    <name type="scientific">Phytophthora rubi</name>
    <dbReference type="NCBI Taxonomy" id="129364"/>
    <lineage>
        <taxon>Eukaryota</taxon>
        <taxon>Sar</taxon>
        <taxon>Stramenopiles</taxon>
        <taxon>Oomycota</taxon>
        <taxon>Peronosporomycetes</taxon>
        <taxon>Peronosporales</taxon>
        <taxon>Peronosporaceae</taxon>
        <taxon>Phytophthora</taxon>
    </lineage>
</organism>
<name>A0A6A4FXF3_9STRA</name>
<protein>
    <submittedName>
        <fullName evidence="1">Uncharacterized protein</fullName>
    </submittedName>
</protein>